<feature type="compositionally biased region" description="Acidic residues" evidence="1">
    <location>
        <begin position="279"/>
        <end position="300"/>
    </location>
</feature>
<feature type="compositionally biased region" description="Basic residues" evidence="1">
    <location>
        <begin position="171"/>
        <end position="181"/>
    </location>
</feature>
<evidence type="ECO:0000313" key="3">
    <source>
        <dbReference type="Proteomes" id="UP000001396"/>
    </source>
</evidence>
<feature type="region of interest" description="Disordered" evidence="1">
    <location>
        <begin position="273"/>
        <end position="310"/>
    </location>
</feature>
<reference evidence="2 3" key="1">
    <citation type="journal article" date="2011" name="Genome Res.">
        <title>Phylogeny-wide analysis of social amoeba genomes highlights ancient origins for complex intercellular communication.</title>
        <authorList>
            <person name="Heidel A.J."/>
            <person name="Lawal H.M."/>
            <person name="Felder M."/>
            <person name="Schilde C."/>
            <person name="Helps N.R."/>
            <person name="Tunggal B."/>
            <person name="Rivero F."/>
            <person name="John U."/>
            <person name="Schleicher M."/>
            <person name="Eichinger L."/>
            <person name="Platzer M."/>
            <person name="Noegel A.A."/>
            <person name="Schaap P."/>
            <person name="Gloeckner G."/>
        </authorList>
    </citation>
    <scope>NUCLEOTIDE SEQUENCE [LARGE SCALE GENOMIC DNA]</scope>
    <source>
        <strain evidence="3">ATCC 26659 / Pp 5 / PN500</strain>
    </source>
</reference>
<dbReference type="Proteomes" id="UP000001396">
    <property type="component" value="Unassembled WGS sequence"/>
</dbReference>
<gene>
    <name evidence="2" type="ORF">PPL_06078</name>
</gene>
<feature type="region of interest" description="Disordered" evidence="1">
    <location>
        <begin position="86"/>
        <end position="105"/>
    </location>
</feature>
<dbReference type="AlphaFoldDB" id="D3BC56"/>
<dbReference type="GeneID" id="31361562"/>
<dbReference type="FunCoup" id="D3BC56">
    <property type="interactions" value="624"/>
</dbReference>
<feature type="compositionally biased region" description="Low complexity" evidence="1">
    <location>
        <begin position="86"/>
        <end position="101"/>
    </location>
</feature>
<evidence type="ECO:0000256" key="1">
    <source>
        <dbReference type="SAM" id="MobiDB-lite"/>
    </source>
</evidence>
<feature type="compositionally biased region" description="Low complexity" evidence="1">
    <location>
        <begin position="182"/>
        <end position="192"/>
    </location>
</feature>
<protein>
    <submittedName>
        <fullName evidence="2">Uncharacterized protein</fullName>
    </submittedName>
</protein>
<comment type="caution">
    <text evidence="2">The sequence shown here is derived from an EMBL/GenBank/DDBJ whole genome shotgun (WGS) entry which is preliminary data.</text>
</comment>
<dbReference type="STRING" id="670386.D3BC56"/>
<dbReference type="InParanoid" id="D3BC56"/>
<organism evidence="2 3">
    <name type="scientific">Heterostelium pallidum (strain ATCC 26659 / Pp 5 / PN500)</name>
    <name type="common">Cellular slime mold</name>
    <name type="synonym">Polysphondylium pallidum</name>
    <dbReference type="NCBI Taxonomy" id="670386"/>
    <lineage>
        <taxon>Eukaryota</taxon>
        <taxon>Amoebozoa</taxon>
        <taxon>Evosea</taxon>
        <taxon>Eumycetozoa</taxon>
        <taxon>Dictyostelia</taxon>
        <taxon>Acytosteliales</taxon>
        <taxon>Acytosteliaceae</taxon>
        <taxon>Heterostelium</taxon>
    </lineage>
</organism>
<accession>D3BC56</accession>
<proteinExistence type="predicted"/>
<feature type="region of interest" description="Disordered" evidence="1">
    <location>
        <begin position="164"/>
        <end position="192"/>
    </location>
</feature>
<feature type="compositionally biased region" description="Polar residues" evidence="1">
    <location>
        <begin position="218"/>
        <end position="231"/>
    </location>
</feature>
<sequence>MSSLTINNNSTVVGNSSGGASVVGSGGSNNGDVMIASTTTTTTVITTTTTTVATPPASMSTSQPNNITMMSNTISSSQSVVTTQQLSSSVPNTTTTTNNSNKEAATPYHPFHNGGILMIMPNGPSSFPPSLRKLRHVKSILCRNLIPSINSSADLSLPNAYFTLHAPPPHRVTKNKSRYRKQQMFQMQQEQQKQQQQQQQLQQQQQQQQQQLDDLQMANSPSSPTEQQQQIPGDDIKPNNLNDSGVIDDVFEIDELDENSVSAFKIRDDDHAVGYDNYIDGDDDDDDYEDDDDERLDDLENDRLDGDNEEELTTPFYISEVVPNSYNPVWNPFDCYQPLPEEILECFNTFNICIWDKNHNDEPLFQSEIDLTQLEFISQEKNKKGSTKLNDYKFNPTVTSDKRKTDTVNQDQLLKLLAIKLQNMKYRENCQQLGNDIECKLDSDVQYMERIKRIERLKNRVEQLKEECCNQLSLKEKEKADTKSVCTYQCRHNVLLIVPIAARVKEGDGYGSFAAKQH</sequence>
<keyword evidence="3" id="KW-1185">Reference proteome</keyword>
<dbReference type="EMBL" id="ADBJ01000026">
    <property type="protein sequence ID" value="EFA81239.1"/>
    <property type="molecule type" value="Genomic_DNA"/>
</dbReference>
<feature type="region of interest" description="Disordered" evidence="1">
    <location>
        <begin position="205"/>
        <end position="243"/>
    </location>
</feature>
<feature type="compositionally biased region" description="Low complexity" evidence="1">
    <location>
        <begin position="205"/>
        <end position="217"/>
    </location>
</feature>
<dbReference type="RefSeq" id="XP_020433357.1">
    <property type="nucleotide sequence ID" value="XM_020576945.1"/>
</dbReference>
<evidence type="ECO:0000313" key="2">
    <source>
        <dbReference type="EMBL" id="EFA81239.1"/>
    </source>
</evidence>
<dbReference type="SUPFAM" id="SSF81995">
    <property type="entry name" value="beta-sandwich domain of Sec23/24"/>
    <property type="match status" value="1"/>
</dbReference>
<name>D3BC56_HETP5</name>